<dbReference type="Pfam" id="PF00563">
    <property type="entry name" value="EAL"/>
    <property type="match status" value="1"/>
</dbReference>
<dbReference type="InterPro" id="IPR035919">
    <property type="entry name" value="EAL_sf"/>
</dbReference>
<dbReference type="SMART" id="SM00052">
    <property type="entry name" value="EAL"/>
    <property type="match status" value="1"/>
</dbReference>
<dbReference type="InterPro" id="IPR050706">
    <property type="entry name" value="Cyclic-di-GMP_PDE-like"/>
</dbReference>
<reference evidence="2 3" key="1">
    <citation type="submission" date="2016-11" db="EMBL/GenBank/DDBJ databases">
        <authorList>
            <person name="Jaros S."/>
            <person name="Januszkiewicz K."/>
            <person name="Wedrychowicz H."/>
        </authorList>
    </citation>
    <scope>NUCLEOTIDE SEQUENCE [LARGE SCALE GENOMIC DNA]</scope>
    <source>
        <strain evidence="2 3">DSM 8605</strain>
    </source>
</reference>
<dbReference type="PANTHER" id="PTHR33121:SF70">
    <property type="entry name" value="SIGNALING PROTEIN YKOW"/>
    <property type="match status" value="1"/>
</dbReference>
<dbReference type="AlphaFoldDB" id="A0A1M5S4U6"/>
<evidence type="ECO:0000259" key="1">
    <source>
        <dbReference type="PROSITE" id="PS50883"/>
    </source>
</evidence>
<gene>
    <name evidence="2" type="ORF">SAMN02745207_00734</name>
</gene>
<dbReference type="EMBL" id="FQXM01000004">
    <property type="protein sequence ID" value="SHH32993.1"/>
    <property type="molecule type" value="Genomic_DNA"/>
</dbReference>
<dbReference type="SUPFAM" id="SSF103190">
    <property type="entry name" value="Sensory domain-like"/>
    <property type="match status" value="1"/>
</dbReference>
<dbReference type="RefSeq" id="WP_073337090.1">
    <property type="nucleotide sequence ID" value="NZ_FQXM01000004.1"/>
</dbReference>
<dbReference type="InterPro" id="IPR029151">
    <property type="entry name" value="Sensor-like_sf"/>
</dbReference>
<keyword evidence="3" id="KW-1185">Reference proteome</keyword>
<dbReference type="SUPFAM" id="SSF141868">
    <property type="entry name" value="EAL domain-like"/>
    <property type="match status" value="1"/>
</dbReference>
<dbReference type="PROSITE" id="PS50883">
    <property type="entry name" value="EAL"/>
    <property type="match status" value="1"/>
</dbReference>
<dbReference type="GO" id="GO:0071111">
    <property type="term" value="F:cyclic-guanylate-specific phosphodiesterase activity"/>
    <property type="evidence" value="ECO:0007669"/>
    <property type="project" value="InterPro"/>
</dbReference>
<evidence type="ECO:0000313" key="3">
    <source>
        <dbReference type="Proteomes" id="UP000184447"/>
    </source>
</evidence>
<proteinExistence type="predicted"/>
<accession>A0A1M5S4U6</accession>
<dbReference type="CDD" id="cd18773">
    <property type="entry name" value="PDC1_HK_sensor"/>
    <property type="match status" value="1"/>
</dbReference>
<organism evidence="2 3">
    <name type="scientific">Clostridium grantii DSM 8605</name>
    <dbReference type="NCBI Taxonomy" id="1121316"/>
    <lineage>
        <taxon>Bacteria</taxon>
        <taxon>Bacillati</taxon>
        <taxon>Bacillota</taxon>
        <taxon>Clostridia</taxon>
        <taxon>Eubacteriales</taxon>
        <taxon>Clostridiaceae</taxon>
        <taxon>Clostridium</taxon>
    </lineage>
</organism>
<dbReference type="InterPro" id="IPR001633">
    <property type="entry name" value="EAL_dom"/>
</dbReference>
<dbReference type="Gene3D" id="3.20.20.450">
    <property type="entry name" value="EAL domain"/>
    <property type="match status" value="1"/>
</dbReference>
<dbReference type="OrthoDB" id="9813903at2"/>
<protein>
    <submittedName>
        <fullName evidence="2">EAL domain, c-di-GMP-specific phosphodiesterase class I (Or its enzymatically inactive variant)</fullName>
    </submittedName>
</protein>
<sequence>MKNTPTKENTFDIKTLVSKKLIKTLFQPIISVSSNSVMGFEALARGLHEVTGEEIPPLLLFDEAKKENLSLELDRVCREIALKTFSYHYEKNKDLLLFINLDTSILEEVVGSNYLYESVRKNNIDPSNIVIEINESQCDDLNILEKFIKKYREYGFLIALDDIGSGFSNLNRLSVTSPDIIKIDMSLIRNIHMNYYNQEVVKSLINLSNKIGAIVIIEGVESEAEALKTLQIGGNIIQGFYFSRPDLINPLVEISIKEKVKKLRTSFRKYNMKHLNNIHTRNKEYLIIFDDISEKLVKISEDYFENELVSIVNKSQCIQCSYIIDKNGIQISKTIGINDKMKNLKHPIFNPAKKGADNSTKHYYYSTIDNNGVYQSEPYLSIATGKLCTTFSKILTAENEIDYILCVDFNVEENNNH</sequence>
<feature type="domain" description="EAL" evidence="1">
    <location>
        <begin position="6"/>
        <end position="259"/>
    </location>
</feature>
<evidence type="ECO:0000313" key="2">
    <source>
        <dbReference type="EMBL" id="SHH32993.1"/>
    </source>
</evidence>
<dbReference type="Gene3D" id="3.30.450.20">
    <property type="entry name" value="PAS domain"/>
    <property type="match status" value="1"/>
</dbReference>
<dbReference type="PANTHER" id="PTHR33121">
    <property type="entry name" value="CYCLIC DI-GMP PHOSPHODIESTERASE PDEF"/>
    <property type="match status" value="1"/>
</dbReference>
<dbReference type="STRING" id="1121316.SAMN02745207_00734"/>
<dbReference type="CDD" id="cd01948">
    <property type="entry name" value="EAL"/>
    <property type="match status" value="1"/>
</dbReference>
<dbReference type="Proteomes" id="UP000184447">
    <property type="component" value="Unassembled WGS sequence"/>
</dbReference>
<name>A0A1M5S4U6_9CLOT</name>